<comment type="caution">
    <text evidence="5">The sequence shown here is derived from an EMBL/GenBank/DDBJ whole genome shotgun (WGS) entry which is preliminary data.</text>
</comment>
<evidence type="ECO:0000256" key="4">
    <source>
        <dbReference type="SAM" id="SignalP"/>
    </source>
</evidence>
<feature type="compositionally biased region" description="Basic and acidic residues" evidence="3">
    <location>
        <begin position="70"/>
        <end position="81"/>
    </location>
</feature>
<keyword evidence="6" id="KW-1185">Reference proteome</keyword>
<evidence type="ECO:0000313" key="5">
    <source>
        <dbReference type="EMBL" id="KAL0060183.1"/>
    </source>
</evidence>
<feature type="compositionally biased region" description="Low complexity" evidence="3">
    <location>
        <begin position="85"/>
        <end position="99"/>
    </location>
</feature>
<proteinExistence type="predicted"/>
<keyword evidence="4" id="KW-0732">Signal</keyword>
<evidence type="ECO:0000256" key="3">
    <source>
        <dbReference type="SAM" id="MobiDB-lite"/>
    </source>
</evidence>
<organism evidence="5 6">
    <name type="scientific">Marasmius tenuissimus</name>
    <dbReference type="NCBI Taxonomy" id="585030"/>
    <lineage>
        <taxon>Eukaryota</taxon>
        <taxon>Fungi</taxon>
        <taxon>Dikarya</taxon>
        <taxon>Basidiomycota</taxon>
        <taxon>Agaricomycotina</taxon>
        <taxon>Agaricomycetes</taxon>
        <taxon>Agaricomycetidae</taxon>
        <taxon>Agaricales</taxon>
        <taxon>Marasmiineae</taxon>
        <taxon>Marasmiaceae</taxon>
        <taxon>Marasmius</taxon>
    </lineage>
</organism>
<dbReference type="PANTHER" id="PTHR37534:SF20">
    <property type="entry name" value="PRO1A C6 ZINK-FINGER PROTEIN"/>
    <property type="match status" value="1"/>
</dbReference>
<comment type="subcellular location">
    <subcellularLocation>
        <location evidence="1">Nucleus</location>
    </subcellularLocation>
</comment>
<feature type="chain" id="PRO_5045241199" evidence="4">
    <location>
        <begin position="38"/>
        <end position="629"/>
    </location>
</feature>
<sequence length="629" mass="69836">MPGVRCKTSRLAEGTSSPPSLCLIVFVWLTCIANVQESQNVTDLRDKIKSFLASQGMIKGHSGPSQRTQTHPEESQEERATLKLASEGYPSSASESPPANNHLVLSSSAEGNIRHAQVSVSNVREDGHWAGSPFPTGSIHETHPVLHHSPQATRPESPVFDGNNTGFQEPQYDPSLMAPTHNSTTIAPPPYLVPIHASSYGSSYSWAPRPGDEDMVYNVASTFGAPEGALSLTIPAALRTHGLNDEWVQRYIEYRVLNKQYQLADDRISEIIIDSIQSDGTARASASFLATVYFQRKTNHGRVHALGDSSIQEKYAQLEGVLKKEHHDNNDAIGALNVISAFLFDGGYGNWEEWLGLAVKQSHRILTGGRFIGGLKDALVNSSGSEQFIVKTTIWFDVLASVTRMRRPSLYEVIQELFDPNQATVYEEGSTQALSMMAIMGCEGRIIWALAQISALARMKEAYAERGALDTMFLVRRCTEIETLLHPPVANSLENEEVHRKLTSEVFRNAARLYLYTIVHGDFPNVQPIRQAVEDTFAALQAARQYSEVGQIVIRSTVFAVLMIGCLCKDRETQRKIVSQLRDDEGIVYGNFKGVVEVMEQVWKERENSAPKDPVPWRRALYKTRLLLV</sequence>
<feature type="signal peptide" evidence="4">
    <location>
        <begin position="1"/>
        <end position="37"/>
    </location>
</feature>
<evidence type="ECO:0000256" key="1">
    <source>
        <dbReference type="ARBA" id="ARBA00004123"/>
    </source>
</evidence>
<keyword evidence="2" id="KW-0539">Nucleus</keyword>
<reference evidence="5 6" key="1">
    <citation type="submission" date="2024-05" db="EMBL/GenBank/DDBJ databases">
        <title>A draft genome resource for the thread blight pathogen Marasmius tenuissimus strain MS-2.</title>
        <authorList>
            <person name="Yulfo-Soto G.E."/>
            <person name="Baruah I.K."/>
            <person name="Amoako-Attah I."/>
            <person name="Bukari Y."/>
            <person name="Meinhardt L.W."/>
            <person name="Bailey B.A."/>
            <person name="Cohen S.P."/>
        </authorList>
    </citation>
    <scope>NUCLEOTIDE SEQUENCE [LARGE SCALE GENOMIC DNA]</scope>
    <source>
        <strain evidence="5 6">MS-2</strain>
    </source>
</reference>
<dbReference type="Proteomes" id="UP001437256">
    <property type="component" value="Unassembled WGS sequence"/>
</dbReference>
<protein>
    <submittedName>
        <fullName evidence="5">Uncharacterized protein</fullName>
    </submittedName>
</protein>
<dbReference type="InterPro" id="IPR021858">
    <property type="entry name" value="Fun_TF"/>
</dbReference>
<feature type="region of interest" description="Disordered" evidence="3">
    <location>
        <begin position="56"/>
        <end position="101"/>
    </location>
</feature>
<name>A0ABR2ZHI2_9AGAR</name>
<evidence type="ECO:0000256" key="2">
    <source>
        <dbReference type="ARBA" id="ARBA00023242"/>
    </source>
</evidence>
<dbReference type="Pfam" id="PF11951">
    <property type="entry name" value="Fungal_trans_2"/>
    <property type="match status" value="1"/>
</dbReference>
<evidence type="ECO:0000313" key="6">
    <source>
        <dbReference type="Proteomes" id="UP001437256"/>
    </source>
</evidence>
<accession>A0ABR2ZHI2</accession>
<gene>
    <name evidence="5" type="ORF">AAF712_013030</name>
</gene>
<dbReference type="PANTHER" id="PTHR37534">
    <property type="entry name" value="TRANSCRIPTIONAL ACTIVATOR PROTEIN UGA3"/>
    <property type="match status" value="1"/>
</dbReference>
<dbReference type="EMBL" id="JBBXMP010000188">
    <property type="protein sequence ID" value="KAL0060183.1"/>
    <property type="molecule type" value="Genomic_DNA"/>
</dbReference>